<protein>
    <submittedName>
        <fullName evidence="1">Uncharacterized protein</fullName>
    </submittedName>
</protein>
<dbReference type="Proteomes" id="UP000033188">
    <property type="component" value="Chromosome 3"/>
</dbReference>
<dbReference type="KEGG" id="bbig:BBBOND_0310330"/>
<dbReference type="VEuPathDB" id="PiroplasmaDB:BBBOND_0310330"/>
<evidence type="ECO:0000313" key="2">
    <source>
        <dbReference type="Proteomes" id="UP000033188"/>
    </source>
</evidence>
<dbReference type="InterPro" id="IPR036224">
    <property type="entry name" value="GINS_bundle-like_dom_sf"/>
</dbReference>
<accession>A0A061DEE3</accession>
<organism evidence="1 2">
    <name type="scientific">Babesia bigemina</name>
    <dbReference type="NCBI Taxonomy" id="5866"/>
    <lineage>
        <taxon>Eukaryota</taxon>
        <taxon>Sar</taxon>
        <taxon>Alveolata</taxon>
        <taxon>Apicomplexa</taxon>
        <taxon>Aconoidasida</taxon>
        <taxon>Piroplasmida</taxon>
        <taxon>Babesiidae</taxon>
        <taxon>Babesia</taxon>
    </lineage>
</organism>
<keyword evidence="2" id="KW-1185">Reference proteome</keyword>
<dbReference type="RefSeq" id="XP_012769316.1">
    <property type="nucleotide sequence ID" value="XM_012913862.1"/>
</dbReference>
<gene>
    <name evidence="1" type="ORF">BBBOND_0310330</name>
</gene>
<name>A0A061DEE3_BABBI</name>
<dbReference type="OMA" id="NEYINFR"/>
<dbReference type="OrthoDB" id="363392at2759"/>
<dbReference type="SUPFAM" id="SSF158573">
    <property type="entry name" value="GINS helical bundle-like"/>
    <property type="match status" value="1"/>
</dbReference>
<evidence type="ECO:0000313" key="1">
    <source>
        <dbReference type="EMBL" id="CDR97130.1"/>
    </source>
</evidence>
<dbReference type="GeneID" id="24565671"/>
<dbReference type="EMBL" id="LK391709">
    <property type="protein sequence ID" value="CDR97130.1"/>
    <property type="molecule type" value="Genomic_DNA"/>
</dbReference>
<sequence length="209" mass="23980">MSRKQEVVPSTHNSLDVLPEIFRNEESSLLIQTYPLEMVKRAVGEIAVCLSAFTHYAREYRDALAFAPGDTKKLFKQKLLMDYYALCYLAGSKNYYLYNTHRMNLIKELAVTYNGLYDVIPMNVIERLSDQEATFLRDTCNSIIKAPLPVRPKSYSIIAILKDIVTDDIADRNNPNMRYYPKGAKLTVPTDMAELLVQSNWIKVIKTNL</sequence>
<proteinExistence type="predicted"/>
<reference evidence="2" key="1">
    <citation type="journal article" date="2014" name="Nucleic Acids Res.">
        <title>The evolutionary dynamics of variant antigen genes in Babesia reveal a history of genomic innovation underlying host-parasite interaction.</title>
        <authorList>
            <person name="Jackson A.P."/>
            <person name="Otto T.D."/>
            <person name="Darby A."/>
            <person name="Ramaprasad A."/>
            <person name="Xia D."/>
            <person name="Echaide I.E."/>
            <person name="Farber M."/>
            <person name="Gahlot S."/>
            <person name="Gamble J."/>
            <person name="Gupta D."/>
            <person name="Gupta Y."/>
            <person name="Jackson L."/>
            <person name="Malandrin L."/>
            <person name="Malas T.B."/>
            <person name="Moussa E."/>
            <person name="Nair M."/>
            <person name="Reid A.J."/>
            <person name="Sanders M."/>
            <person name="Sharma J."/>
            <person name="Tracey A."/>
            <person name="Quail M.A."/>
            <person name="Weir W."/>
            <person name="Wastling J.M."/>
            <person name="Hall N."/>
            <person name="Willadsen P."/>
            <person name="Lingelbach K."/>
            <person name="Shiels B."/>
            <person name="Tait A."/>
            <person name="Berriman M."/>
            <person name="Allred D.R."/>
            <person name="Pain A."/>
        </authorList>
    </citation>
    <scope>NUCLEOTIDE SEQUENCE [LARGE SCALE GENOMIC DNA]</scope>
    <source>
        <strain evidence="2">Bond</strain>
    </source>
</reference>
<dbReference type="AlphaFoldDB" id="A0A061DEE3"/>